<dbReference type="Proteomes" id="UP000004594">
    <property type="component" value="Unassembled WGS sequence"/>
</dbReference>
<evidence type="ECO:0000313" key="8">
    <source>
        <dbReference type="EMBL" id="EFR42388.1"/>
    </source>
</evidence>
<evidence type="ECO:0000256" key="3">
    <source>
        <dbReference type="ARBA" id="ARBA00022692"/>
    </source>
</evidence>
<reference evidence="8 9" key="1">
    <citation type="submission" date="2010-11" db="EMBL/GenBank/DDBJ databases">
        <authorList>
            <person name="Durkin A.S."/>
            <person name="Madupu R."/>
            <person name="Torralba M."/>
            <person name="Gillis M."/>
            <person name="Methe B."/>
            <person name="Sutton G."/>
            <person name="Nelson K.E."/>
        </authorList>
    </citation>
    <scope>NUCLEOTIDE SEQUENCE [LARGE SCALE GENOMIC DNA]</scope>
    <source>
        <strain evidence="8 9">UPII 345-E</strain>
    </source>
</reference>
<evidence type="ECO:0000256" key="1">
    <source>
        <dbReference type="ARBA" id="ARBA00004141"/>
    </source>
</evidence>
<dbReference type="GO" id="GO:0000271">
    <property type="term" value="P:polysaccharide biosynthetic process"/>
    <property type="evidence" value="ECO:0007669"/>
    <property type="project" value="InterPro"/>
</dbReference>
<proteinExistence type="inferred from homology"/>
<organism evidence="8 9">
    <name type="scientific">Dialister micraerophilus UPII 345-E</name>
    <dbReference type="NCBI Taxonomy" id="910314"/>
    <lineage>
        <taxon>Bacteria</taxon>
        <taxon>Bacillati</taxon>
        <taxon>Bacillota</taxon>
        <taxon>Negativicutes</taxon>
        <taxon>Veillonellales</taxon>
        <taxon>Veillonellaceae</taxon>
        <taxon>Dialister</taxon>
    </lineage>
</organism>
<evidence type="ECO:0000256" key="5">
    <source>
        <dbReference type="ARBA" id="ARBA00023136"/>
    </source>
</evidence>
<sequence>MFKSFYNLYKKHLKEIIRFVVVGGFCFVLEFAMLYGFTEYLHIQYLISSAAAFIIALIVNYFLCVYVVFNTENQSNTKRTWFVITSVAGLGINQIVMYIMVEKIAIWYMFAKVFAAAVVMIWNYITKKIILR</sequence>
<evidence type="ECO:0000256" key="6">
    <source>
        <dbReference type="SAM" id="Phobius"/>
    </source>
</evidence>
<accession>E4L9T4</accession>
<dbReference type="RefSeq" id="WP_007554963.1">
    <property type="nucleotide sequence ID" value="NZ_AENT01000025.1"/>
</dbReference>
<evidence type="ECO:0000259" key="7">
    <source>
        <dbReference type="Pfam" id="PF04138"/>
    </source>
</evidence>
<keyword evidence="5 6" id="KW-0472">Membrane</keyword>
<feature type="domain" description="GtrA/DPMS transmembrane" evidence="7">
    <location>
        <begin position="18"/>
        <end position="130"/>
    </location>
</feature>
<protein>
    <submittedName>
        <fullName evidence="8">GtrA-like protein</fullName>
    </submittedName>
</protein>
<dbReference type="eggNOG" id="COG2246">
    <property type="taxonomic scope" value="Bacteria"/>
</dbReference>
<dbReference type="OrthoDB" id="9807815at2"/>
<feature type="transmembrane region" description="Helical" evidence="6">
    <location>
        <begin position="106"/>
        <end position="125"/>
    </location>
</feature>
<name>E4L9T4_9FIRM</name>
<feature type="transmembrane region" description="Helical" evidence="6">
    <location>
        <begin position="16"/>
        <end position="37"/>
    </location>
</feature>
<evidence type="ECO:0000313" key="9">
    <source>
        <dbReference type="Proteomes" id="UP000004594"/>
    </source>
</evidence>
<gene>
    <name evidence="8" type="ORF">HMPREF9220_0082</name>
</gene>
<evidence type="ECO:0000256" key="4">
    <source>
        <dbReference type="ARBA" id="ARBA00022989"/>
    </source>
</evidence>
<comment type="subcellular location">
    <subcellularLocation>
        <location evidence="1">Membrane</location>
        <topology evidence="1">Multi-pass membrane protein</topology>
    </subcellularLocation>
</comment>
<dbReference type="EMBL" id="AENT01000025">
    <property type="protein sequence ID" value="EFR42388.1"/>
    <property type="molecule type" value="Genomic_DNA"/>
</dbReference>
<dbReference type="GO" id="GO:0005886">
    <property type="term" value="C:plasma membrane"/>
    <property type="evidence" value="ECO:0007669"/>
    <property type="project" value="TreeGrafter"/>
</dbReference>
<dbReference type="PANTHER" id="PTHR38459">
    <property type="entry name" value="PROPHAGE BACTOPRENOL-LINKED GLUCOSE TRANSLOCASE HOMOLOG"/>
    <property type="match status" value="1"/>
</dbReference>
<dbReference type="Pfam" id="PF04138">
    <property type="entry name" value="GtrA_DPMS_TM"/>
    <property type="match status" value="1"/>
</dbReference>
<feature type="transmembrane region" description="Helical" evidence="6">
    <location>
        <begin position="43"/>
        <end position="69"/>
    </location>
</feature>
<dbReference type="AlphaFoldDB" id="E4L9T4"/>
<comment type="caution">
    <text evidence="8">The sequence shown here is derived from an EMBL/GenBank/DDBJ whole genome shotgun (WGS) entry which is preliminary data.</text>
</comment>
<evidence type="ECO:0000256" key="2">
    <source>
        <dbReference type="ARBA" id="ARBA00009399"/>
    </source>
</evidence>
<dbReference type="InterPro" id="IPR051401">
    <property type="entry name" value="GtrA_CellWall_Glycosyl"/>
</dbReference>
<keyword evidence="4 6" id="KW-1133">Transmembrane helix</keyword>
<dbReference type="InterPro" id="IPR007267">
    <property type="entry name" value="GtrA_DPMS_TM"/>
</dbReference>
<comment type="similarity">
    <text evidence="2">Belongs to the GtrA family.</text>
</comment>
<feature type="transmembrane region" description="Helical" evidence="6">
    <location>
        <begin position="81"/>
        <end position="100"/>
    </location>
</feature>
<dbReference type="PANTHER" id="PTHR38459:SF1">
    <property type="entry name" value="PROPHAGE BACTOPRENOL-LINKED GLUCOSE TRANSLOCASE HOMOLOG"/>
    <property type="match status" value="1"/>
</dbReference>
<keyword evidence="3 6" id="KW-0812">Transmembrane</keyword>